<dbReference type="Proteomes" id="UP000438106">
    <property type="component" value="Unassembled WGS sequence"/>
</dbReference>
<comment type="caution">
    <text evidence="1">The sequence shown here is derived from an EMBL/GenBank/DDBJ whole genome shotgun (WGS) entry which is preliminary data.</text>
</comment>
<evidence type="ECO:0000313" key="2">
    <source>
        <dbReference type="Proteomes" id="UP000438106"/>
    </source>
</evidence>
<accession>A0A7X3FP82</accession>
<keyword evidence="2" id="KW-1185">Reference proteome</keyword>
<dbReference type="AlphaFoldDB" id="A0A7X3FP82"/>
<evidence type="ECO:0000313" key="1">
    <source>
        <dbReference type="EMBL" id="MVS98053.1"/>
    </source>
</evidence>
<reference evidence="1 2" key="1">
    <citation type="submission" date="2019-12" db="EMBL/GenBank/DDBJ databases">
        <title>Devosia maris sp. nov., isolated from the deep seawater.</title>
        <authorList>
            <person name="Liu Y."/>
        </authorList>
    </citation>
    <scope>NUCLEOTIDE SEQUENCE [LARGE SCALE GENOMIC DNA]</scope>
    <source>
        <strain evidence="1 2">L53-10-65</strain>
    </source>
</reference>
<proteinExistence type="predicted"/>
<sequence length="218" mass="24248">MSLIATLDGRGLGAKASLHDVRFIGALAGRYALPERRQGDNSRIPVYACRLCSISTRLLVSVGPVVGKEGERVSCHFTEFGMLRGRITRRLASGFVAELHMNANEREKLAAKIEWQKRHVHAQVPDKREHKRVQPRDPRSTIVLADGQRLPCFVIDMSRSWAAVSAHCWPELGTPMALGRIVGRVVRHLEVGSALQFIQPQAFEELEHLIKPAIAPTP</sequence>
<protein>
    <submittedName>
        <fullName evidence="1">PilZ domain-containing protein</fullName>
    </submittedName>
</protein>
<name>A0A7X3FP82_9HYPH</name>
<organism evidence="1 2">
    <name type="scientific">Devosia marina</name>
    <dbReference type="NCBI Taxonomy" id="2683198"/>
    <lineage>
        <taxon>Bacteria</taxon>
        <taxon>Pseudomonadati</taxon>
        <taxon>Pseudomonadota</taxon>
        <taxon>Alphaproteobacteria</taxon>
        <taxon>Hyphomicrobiales</taxon>
        <taxon>Devosiaceae</taxon>
        <taxon>Devosia</taxon>
    </lineage>
</organism>
<dbReference type="RefSeq" id="WP_157289110.1">
    <property type="nucleotide sequence ID" value="NZ_WQRF01000001.1"/>
</dbReference>
<gene>
    <name evidence="1" type="ORF">GO014_03320</name>
</gene>
<dbReference type="EMBL" id="WQRF01000001">
    <property type="protein sequence ID" value="MVS98053.1"/>
    <property type="molecule type" value="Genomic_DNA"/>
</dbReference>